<name>A0A484HC44_9ZZZZ</name>
<accession>A0A484HC44</accession>
<sequence>MPANVYAHRLRCLGEGSFSKQNFRRVKGKGLQGPVMFGTVIQRRFPNVLQMQNQIYQLHCNV</sequence>
<dbReference type="EMBL" id="LR026963">
    <property type="protein sequence ID" value="VBB69382.1"/>
    <property type="molecule type" value="Genomic_DNA"/>
</dbReference>
<reference evidence="1" key="1">
    <citation type="submission" date="2018-10" db="EMBL/GenBank/DDBJ databases">
        <authorList>
            <person name="Gruber-Vodicka H."/>
            <person name="Jaeckle O."/>
        </authorList>
    </citation>
    <scope>NUCLEOTIDE SEQUENCE</scope>
</reference>
<gene>
    <name evidence="1" type="ORF">RIEGSTA812A_PEG_855</name>
</gene>
<evidence type="ECO:0000313" key="1">
    <source>
        <dbReference type="EMBL" id="VBB69382.1"/>
    </source>
</evidence>
<organism evidence="1">
    <name type="scientific">invertebrate metagenome</name>
    <dbReference type="NCBI Taxonomy" id="1711999"/>
    <lineage>
        <taxon>unclassified sequences</taxon>
        <taxon>metagenomes</taxon>
        <taxon>organismal metagenomes</taxon>
    </lineage>
</organism>
<protein>
    <submittedName>
        <fullName evidence="1">Uncharacterized protein</fullName>
    </submittedName>
</protein>
<dbReference type="AlphaFoldDB" id="A0A484HC44"/>
<proteinExistence type="predicted"/>